<keyword evidence="9" id="KW-1185">Reference proteome</keyword>
<evidence type="ECO:0000259" key="7">
    <source>
        <dbReference type="Pfam" id="PF01850"/>
    </source>
</evidence>
<dbReference type="RefSeq" id="WP_052590478.1">
    <property type="nucleotide sequence ID" value="NZ_CP011112.1"/>
</dbReference>
<keyword evidence="4 6" id="KW-0378">Hydrolase</keyword>
<dbReference type="Gene3D" id="3.40.50.1010">
    <property type="entry name" value="5'-nuclease"/>
    <property type="match status" value="1"/>
</dbReference>
<feature type="binding site" evidence="6">
    <location>
        <position position="108"/>
    </location>
    <ligand>
        <name>Mg(2+)</name>
        <dbReference type="ChEBI" id="CHEBI:18420"/>
    </ligand>
</feature>
<dbReference type="Pfam" id="PF01850">
    <property type="entry name" value="PIN"/>
    <property type="match status" value="1"/>
</dbReference>
<organism evidence="8 9">
    <name type="scientific">Luteipulveratus mongoliensis</name>
    <dbReference type="NCBI Taxonomy" id="571913"/>
    <lineage>
        <taxon>Bacteria</taxon>
        <taxon>Bacillati</taxon>
        <taxon>Actinomycetota</taxon>
        <taxon>Actinomycetes</taxon>
        <taxon>Micrococcales</taxon>
        <taxon>Dermacoccaceae</taxon>
        <taxon>Luteipulveratus</taxon>
    </lineage>
</organism>
<dbReference type="GO" id="GO:0016788">
    <property type="term" value="F:hydrolase activity, acting on ester bonds"/>
    <property type="evidence" value="ECO:0007669"/>
    <property type="project" value="InterPro"/>
</dbReference>
<dbReference type="SUPFAM" id="SSF88723">
    <property type="entry name" value="PIN domain-like"/>
    <property type="match status" value="1"/>
</dbReference>
<dbReference type="AlphaFoldDB" id="A0A0K1JG33"/>
<evidence type="ECO:0000256" key="4">
    <source>
        <dbReference type="ARBA" id="ARBA00022801"/>
    </source>
</evidence>
<dbReference type="GO" id="GO:0090729">
    <property type="term" value="F:toxin activity"/>
    <property type="evidence" value="ECO:0007669"/>
    <property type="project" value="UniProtKB-KW"/>
</dbReference>
<evidence type="ECO:0000256" key="6">
    <source>
        <dbReference type="HAMAP-Rule" id="MF_00265"/>
    </source>
</evidence>
<dbReference type="STRING" id="571913.VV02_06265"/>
<evidence type="ECO:0000256" key="5">
    <source>
        <dbReference type="ARBA" id="ARBA00022842"/>
    </source>
</evidence>
<keyword evidence="3 6" id="KW-0479">Metal-binding</keyword>
<evidence type="ECO:0000256" key="3">
    <source>
        <dbReference type="ARBA" id="ARBA00022723"/>
    </source>
</evidence>
<dbReference type="Proteomes" id="UP000066480">
    <property type="component" value="Chromosome"/>
</dbReference>
<evidence type="ECO:0000313" key="9">
    <source>
        <dbReference type="Proteomes" id="UP000066480"/>
    </source>
</evidence>
<evidence type="ECO:0000256" key="2">
    <source>
        <dbReference type="ARBA" id="ARBA00022722"/>
    </source>
</evidence>
<reference evidence="8 9" key="1">
    <citation type="submission" date="2015-03" db="EMBL/GenBank/DDBJ databases">
        <title>Luteipulveratus halotolerans sp. nov., a novel actinobacterium (Dermacoccaceae) from Sarawak, Malaysia.</title>
        <authorList>
            <person name="Juboi H."/>
            <person name="Basik A."/>
            <person name="Shamsul S.S."/>
            <person name="Arnold P."/>
            <person name="Schmitt E.K."/>
            <person name="Sanglier J.-J."/>
            <person name="Yeo T."/>
        </authorList>
    </citation>
    <scope>NUCLEOTIDE SEQUENCE [LARGE SCALE GENOMIC DNA]</scope>
    <source>
        <strain evidence="8 9">MN07-A0370</strain>
    </source>
</reference>
<evidence type="ECO:0000256" key="1">
    <source>
        <dbReference type="ARBA" id="ARBA00022649"/>
    </source>
</evidence>
<dbReference type="GO" id="GO:0004540">
    <property type="term" value="F:RNA nuclease activity"/>
    <property type="evidence" value="ECO:0007669"/>
    <property type="project" value="InterPro"/>
</dbReference>
<name>A0A0K1JG33_9MICO</name>
<keyword evidence="5 6" id="KW-0460">Magnesium</keyword>
<dbReference type="EMBL" id="CP011112">
    <property type="protein sequence ID" value="AKU15555.1"/>
    <property type="molecule type" value="Genomic_DNA"/>
</dbReference>
<dbReference type="HAMAP" id="MF_00265">
    <property type="entry name" value="VapC_Nob1"/>
    <property type="match status" value="1"/>
</dbReference>
<dbReference type="EC" id="3.1.-.-" evidence="6"/>
<sequence length="143" mass="15284">MIAVDTNVLVYAHREDSPHHVAAMTALAGLAEGPRAIAVPWPCAHEFLAIATHPRVYDPPSAPDAALESINDLMAFPGVAMLSESADHGRILATLLSRSGVVGPKIHDARIAAICLGHGVTELWSADRDFSAFPQLRTRNPLH</sequence>
<dbReference type="NCBIfam" id="TIGR00028">
    <property type="entry name" value="Mtu_PIN_fam"/>
    <property type="match status" value="1"/>
</dbReference>
<dbReference type="InterPro" id="IPR006226">
    <property type="entry name" value="Mtu_PIN"/>
</dbReference>
<keyword evidence="2 6" id="KW-0540">Nuclease</keyword>
<feature type="binding site" evidence="6">
    <location>
        <position position="5"/>
    </location>
    <ligand>
        <name>Mg(2+)</name>
        <dbReference type="ChEBI" id="CHEBI:18420"/>
    </ligand>
</feature>
<dbReference type="KEGG" id="lmoi:VV02_06265"/>
<dbReference type="GO" id="GO:0045926">
    <property type="term" value="P:negative regulation of growth"/>
    <property type="evidence" value="ECO:0007669"/>
    <property type="project" value="UniProtKB-ARBA"/>
</dbReference>
<dbReference type="InterPro" id="IPR022907">
    <property type="entry name" value="VapC_family"/>
</dbReference>
<comment type="cofactor">
    <cofactor evidence="6">
        <name>Mg(2+)</name>
        <dbReference type="ChEBI" id="CHEBI:18420"/>
    </cofactor>
</comment>
<keyword evidence="6" id="KW-0800">Toxin</keyword>
<protein>
    <recommendedName>
        <fullName evidence="6">Ribonuclease VapC</fullName>
        <shortName evidence="6">RNase VapC</shortName>
        <ecNumber evidence="6">3.1.-.-</ecNumber>
    </recommendedName>
    <alternativeName>
        <fullName evidence="6">Toxin VapC</fullName>
    </alternativeName>
</protein>
<keyword evidence="1 6" id="KW-1277">Toxin-antitoxin system</keyword>
<feature type="domain" description="PIN" evidence="7">
    <location>
        <begin position="2"/>
        <end position="133"/>
    </location>
</feature>
<evidence type="ECO:0000313" key="8">
    <source>
        <dbReference type="EMBL" id="AKU15555.1"/>
    </source>
</evidence>
<dbReference type="InterPro" id="IPR002716">
    <property type="entry name" value="PIN_dom"/>
</dbReference>
<proteinExistence type="inferred from homology"/>
<accession>A0A0K1JG33</accession>
<comment type="similarity">
    <text evidence="6">Belongs to the PINc/VapC protein family.</text>
</comment>
<comment type="function">
    <text evidence="6">Toxic component of a toxin-antitoxin (TA) system. An RNase.</text>
</comment>
<dbReference type="OrthoDB" id="556169at2"/>
<gene>
    <name evidence="6" type="primary">vapC</name>
    <name evidence="8" type="ORF">VV02_06265</name>
</gene>
<dbReference type="InterPro" id="IPR029060">
    <property type="entry name" value="PIN-like_dom_sf"/>
</dbReference>
<dbReference type="GO" id="GO:0000287">
    <property type="term" value="F:magnesium ion binding"/>
    <property type="evidence" value="ECO:0007669"/>
    <property type="project" value="UniProtKB-UniRule"/>
</dbReference>